<dbReference type="KEGG" id="sim:M1627_1522"/>
<evidence type="ECO:0000313" key="1">
    <source>
        <dbReference type="EMBL" id="ACP55404.1"/>
    </source>
</evidence>
<accession>C3N5X9</accession>
<dbReference type="EMBL" id="CP001401">
    <property type="protein sequence ID" value="ACP55404.1"/>
    <property type="molecule type" value="Genomic_DNA"/>
</dbReference>
<dbReference type="RefSeq" id="WP_012718845.1">
    <property type="nucleotide sequence ID" value="NC_012632.1"/>
</dbReference>
<dbReference type="HOGENOM" id="CLU_2152727_0_0_2"/>
<name>C3N5X9_SACI3</name>
<sequence length="111" mass="13221">MNLGLSEIVSKHIYEESVLVIPLADFMALVREVFEKEKSYHFLIERIEDKASNFTREKGVEPRKKVIKEQLNGGIYEKIVRYYIPEGYFPFSRIYECNLWEEVFDHTLNRG</sequence>
<gene>
    <name evidence="1" type="ordered locus">M1627_1522</name>
</gene>
<dbReference type="GeneID" id="84058827"/>
<organism evidence="1 2">
    <name type="scientific">Saccharolobus islandicus (strain M.16.27)</name>
    <name type="common">Sulfolobus islandicus</name>
    <dbReference type="NCBI Taxonomy" id="427318"/>
    <lineage>
        <taxon>Archaea</taxon>
        <taxon>Thermoproteota</taxon>
        <taxon>Thermoprotei</taxon>
        <taxon>Sulfolobales</taxon>
        <taxon>Sulfolobaceae</taxon>
        <taxon>Saccharolobus</taxon>
    </lineage>
</organism>
<reference evidence="1 2" key="1">
    <citation type="journal article" date="2009" name="Proc. Natl. Acad. Sci. U.S.A.">
        <title>Biogeography of the Sulfolobus islandicus pan-genome.</title>
        <authorList>
            <person name="Reno M.L."/>
            <person name="Held N.L."/>
            <person name="Fields C.J."/>
            <person name="Burke P.V."/>
            <person name="Whitaker R.J."/>
        </authorList>
    </citation>
    <scope>NUCLEOTIDE SEQUENCE [LARGE SCALE GENOMIC DNA]</scope>
    <source>
        <strain evidence="1 2">M.16.27</strain>
    </source>
</reference>
<dbReference type="Proteomes" id="UP000002307">
    <property type="component" value="Chromosome"/>
</dbReference>
<dbReference type="AlphaFoldDB" id="C3N5X9"/>
<evidence type="ECO:0000313" key="2">
    <source>
        <dbReference type="Proteomes" id="UP000002307"/>
    </source>
</evidence>
<proteinExistence type="predicted"/>
<protein>
    <submittedName>
        <fullName evidence="1">Uncharacterized protein</fullName>
    </submittedName>
</protein>